<feature type="signal peptide" evidence="2">
    <location>
        <begin position="1"/>
        <end position="31"/>
    </location>
</feature>
<reference evidence="3 4" key="1">
    <citation type="submission" date="2015-01" db="EMBL/GenBank/DDBJ databases">
        <title>Enhanced salinomycin production by adjusting the supply of polyketide extender units in Streptomyce albus DSM 41398.</title>
        <authorList>
            <person name="Lu C."/>
        </authorList>
    </citation>
    <scope>NUCLEOTIDE SEQUENCE [LARGE SCALE GENOMIC DNA]</scope>
    <source>
        <strain evidence="4">ATCC 21838 / DSM 41398 / FERM P-419 / JCM 4703 / NBRC 107858</strain>
    </source>
</reference>
<proteinExistence type="predicted"/>
<protein>
    <recommendedName>
        <fullName evidence="5">ATP-binding protein</fullName>
    </recommendedName>
</protein>
<gene>
    <name evidence="3" type="ORF">SLNWT_4832</name>
</gene>
<organism evidence="3 4">
    <name type="scientific">Streptomyces albus (strain ATCC 21838 / DSM 41398 / FERM P-419 / JCM 4703 / NBRC 107858)</name>
    <dbReference type="NCBI Taxonomy" id="1081613"/>
    <lineage>
        <taxon>Bacteria</taxon>
        <taxon>Bacillati</taxon>
        <taxon>Actinomycetota</taxon>
        <taxon>Actinomycetes</taxon>
        <taxon>Kitasatosporales</taxon>
        <taxon>Streptomycetaceae</taxon>
        <taxon>Streptomyces</taxon>
    </lineage>
</organism>
<name>A0A0B5EQX5_STRA4</name>
<feature type="compositionally biased region" description="Low complexity" evidence="1">
    <location>
        <begin position="44"/>
        <end position="69"/>
    </location>
</feature>
<evidence type="ECO:0000256" key="1">
    <source>
        <dbReference type="SAM" id="MobiDB-lite"/>
    </source>
</evidence>
<feature type="chain" id="PRO_5002114764" description="ATP-binding protein" evidence="2">
    <location>
        <begin position="32"/>
        <end position="139"/>
    </location>
</feature>
<keyword evidence="4" id="KW-1185">Reference proteome</keyword>
<evidence type="ECO:0000313" key="4">
    <source>
        <dbReference type="Proteomes" id="UP000031523"/>
    </source>
</evidence>
<dbReference type="AlphaFoldDB" id="A0A0B5EQX5"/>
<evidence type="ECO:0008006" key="5">
    <source>
        <dbReference type="Google" id="ProtNLM"/>
    </source>
</evidence>
<accession>A0A0B5EQX5</accession>
<sequence>MARHAAPRTSPAARTLLRAGLTLGAAGAALAAGTAAAGAATFAGEDSGAPAARSEAPAAESGAPAESSPLDVTSALGAVSDLKLNPLAQTGVDPLDNGISTQVADFKPVSTKAVTGPLSDGDSLSELPVVGSVTRGVLG</sequence>
<dbReference type="Proteomes" id="UP000031523">
    <property type="component" value="Chromosome"/>
</dbReference>
<evidence type="ECO:0000256" key="2">
    <source>
        <dbReference type="SAM" id="SignalP"/>
    </source>
</evidence>
<feature type="region of interest" description="Disordered" evidence="1">
    <location>
        <begin position="44"/>
        <end position="72"/>
    </location>
</feature>
<keyword evidence="2" id="KW-0732">Signal</keyword>
<dbReference type="EMBL" id="CP010519">
    <property type="protein sequence ID" value="AJE85208.1"/>
    <property type="molecule type" value="Genomic_DNA"/>
</dbReference>
<evidence type="ECO:0000313" key="3">
    <source>
        <dbReference type="EMBL" id="AJE85208.1"/>
    </source>
</evidence>
<dbReference type="KEGG" id="sals:SLNWT_4832"/>